<dbReference type="InterPro" id="IPR006311">
    <property type="entry name" value="TAT_signal"/>
</dbReference>
<evidence type="ECO:0000313" key="4">
    <source>
        <dbReference type="Proteomes" id="UP001416858"/>
    </source>
</evidence>
<evidence type="ECO:0000259" key="2">
    <source>
        <dbReference type="Pfam" id="PF01261"/>
    </source>
</evidence>
<reference evidence="3 4" key="1">
    <citation type="submission" date="2024-02" db="EMBL/GenBank/DDBJ databases">
        <title>Rhodopirellula caenicola NBRC 110016.</title>
        <authorList>
            <person name="Ichikawa N."/>
            <person name="Katano-Makiyama Y."/>
            <person name="Hidaka K."/>
        </authorList>
    </citation>
    <scope>NUCLEOTIDE SEQUENCE [LARGE SCALE GENOMIC DNA]</scope>
    <source>
        <strain evidence="3 4">NBRC 110016</strain>
    </source>
</reference>
<name>A0ABP9W0U1_9BACT</name>
<dbReference type="SUPFAM" id="SSF51658">
    <property type="entry name" value="Xylose isomerase-like"/>
    <property type="match status" value="1"/>
</dbReference>
<dbReference type="PROSITE" id="PS51257">
    <property type="entry name" value="PROKAR_LIPOPROTEIN"/>
    <property type="match status" value="1"/>
</dbReference>
<dbReference type="InterPro" id="IPR036237">
    <property type="entry name" value="Xyl_isomerase-like_sf"/>
</dbReference>
<keyword evidence="1" id="KW-0732">Signal</keyword>
<keyword evidence="4" id="KW-1185">Reference proteome</keyword>
<dbReference type="InterPro" id="IPR013022">
    <property type="entry name" value="Xyl_isomerase-like_TIM-brl"/>
</dbReference>
<evidence type="ECO:0000256" key="1">
    <source>
        <dbReference type="SAM" id="SignalP"/>
    </source>
</evidence>
<sequence length="310" mass="34163">MMKRRQFIQNTLAAGTSAAIACQSFANPVAAREPIDRSGPPRFQLGLAAYSFRSYFSFMKERPQKPADDGPAIDMAGFIDYCTMHGFDAAELTSYFFDPLPTDDYFLELKRKAFQQGVAIAGTAIGNDFTVGKGPKLRQQIQDAIKWIDNAAILGAPHVRFFAGTKKQIDEQPERMPEAIAALEECAEHAAAKGIFLGVENHGQLTAQQCLRIMQQVQSPWVGMNLDTGNFISDDPYADLVQCVPYAVNVQVKTTMKSPSGKKTPADLDRIGKILRDAGYQGFVVLEYEEESPYTHVPKVADSLRKALGI</sequence>
<dbReference type="Gene3D" id="3.20.20.150">
    <property type="entry name" value="Divalent-metal-dependent TIM barrel enzymes"/>
    <property type="match status" value="1"/>
</dbReference>
<dbReference type="EMBL" id="BAABRO010000032">
    <property type="protein sequence ID" value="GAA5510999.1"/>
    <property type="molecule type" value="Genomic_DNA"/>
</dbReference>
<feature type="domain" description="Xylose isomerase-like TIM barrel" evidence="2">
    <location>
        <begin position="81"/>
        <end position="296"/>
    </location>
</feature>
<feature type="chain" id="PRO_5045986343" description="Xylose isomerase-like TIM barrel domain-containing protein" evidence="1">
    <location>
        <begin position="27"/>
        <end position="310"/>
    </location>
</feature>
<proteinExistence type="predicted"/>
<comment type="caution">
    <text evidence="3">The sequence shown here is derived from an EMBL/GenBank/DDBJ whole genome shotgun (WGS) entry which is preliminary data.</text>
</comment>
<dbReference type="InterPro" id="IPR050312">
    <property type="entry name" value="IolE/XylAMocC-like"/>
</dbReference>
<feature type="signal peptide" evidence="1">
    <location>
        <begin position="1"/>
        <end position="26"/>
    </location>
</feature>
<dbReference type="RefSeq" id="WP_345689347.1">
    <property type="nucleotide sequence ID" value="NZ_BAABRO010000032.1"/>
</dbReference>
<gene>
    <name evidence="3" type="ORF">Rcae01_06512</name>
</gene>
<dbReference type="Proteomes" id="UP001416858">
    <property type="component" value="Unassembled WGS sequence"/>
</dbReference>
<organism evidence="3 4">
    <name type="scientific">Novipirellula caenicola</name>
    <dbReference type="NCBI Taxonomy" id="1536901"/>
    <lineage>
        <taxon>Bacteria</taxon>
        <taxon>Pseudomonadati</taxon>
        <taxon>Planctomycetota</taxon>
        <taxon>Planctomycetia</taxon>
        <taxon>Pirellulales</taxon>
        <taxon>Pirellulaceae</taxon>
        <taxon>Novipirellula</taxon>
    </lineage>
</organism>
<evidence type="ECO:0000313" key="3">
    <source>
        <dbReference type="EMBL" id="GAA5510999.1"/>
    </source>
</evidence>
<accession>A0ABP9W0U1</accession>
<dbReference type="Pfam" id="PF01261">
    <property type="entry name" value="AP_endonuc_2"/>
    <property type="match status" value="1"/>
</dbReference>
<protein>
    <recommendedName>
        <fullName evidence="2">Xylose isomerase-like TIM barrel domain-containing protein</fullName>
    </recommendedName>
</protein>
<dbReference type="PANTHER" id="PTHR12110:SF53">
    <property type="entry name" value="BLR5974 PROTEIN"/>
    <property type="match status" value="1"/>
</dbReference>
<dbReference type="PROSITE" id="PS51318">
    <property type="entry name" value="TAT"/>
    <property type="match status" value="1"/>
</dbReference>
<dbReference type="PANTHER" id="PTHR12110">
    <property type="entry name" value="HYDROXYPYRUVATE ISOMERASE"/>
    <property type="match status" value="1"/>
</dbReference>